<proteinExistence type="predicted"/>
<feature type="transmembrane region" description="Helical" evidence="1">
    <location>
        <begin position="21"/>
        <end position="40"/>
    </location>
</feature>
<evidence type="ECO:0000313" key="2">
    <source>
        <dbReference type="EMBL" id="SKA83467.1"/>
    </source>
</evidence>
<accession>A0A1T4X203</accession>
<reference evidence="2 3" key="1">
    <citation type="submission" date="2017-02" db="EMBL/GenBank/DDBJ databases">
        <authorList>
            <person name="Peterson S.W."/>
        </authorList>
    </citation>
    <scope>NUCLEOTIDE SEQUENCE [LARGE SCALE GENOMIC DNA]</scope>
    <source>
        <strain evidence="2 3">ATCC 49788</strain>
    </source>
</reference>
<feature type="transmembrane region" description="Helical" evidence="1">
    <location>
        <begin position="46"/>
        <end position="72"/>
    </location>
</feature>
<dbReference type="AlphaFoldDB" id="A0A1T4X203"/>
<protein>
    <submittedName>
        <fullName evidence="2">Uncharacterized protein</fullName>
    </submittedName>
</protein>
<keyword evidence="1" id="KW-0472">Membrane</keyword>
<name>A0A1T4X203_9GAMM</name>
<dbReference type="RefSeq" id="WP_234975868.1">
    <property type="nucleotide sequence ID" value="NZ_FUYB01000011.1"/>
</dbReference>
<feature type="transmembrane region" description="Helical" evidence="1">
    <location>
        <begin position="92"/>
        <end position="111"/>
    </location>
</feature>
<keyword evidence="3" id="KW-1185">Reference proteome</keyword>
<keyword evidence="1" id="KW-1133">Transmembrane helix</keyword>
<evidence type="ECO:0000256" key="1">
    <source>
        <dbReference type="SAM" id="Phobius"/>
    </source>
</evidence>
<organism evidence="2 3">
    <name type="scientific">Thiothrix eikelboomii</name>
    <dbReference type="NCBI Taxonomy" id="92487"/>
    <lineage>
        <taxon>Bacteria</taxon>
        <taxon>Pseudomonadati</taxon>
        <taxon>Pseudomonadota</taxon>
        <taxon>Gammaproteobacteria</taxon>
        <taxon>Thiotrichales</taxon>
        <taxon>Thiotrichaceae</taxon>
        <taxon>Thiothrix</taxon>
    </lineage>
</organism>
<dbReference type="EMBL" id="FUYB01000011">
    <property type="protein sequence ID" value="SKA83467.1"/>
    <property type="molecule type" value="Genomic_DNA"/>
</dbReference>
<evidence type="ECO:0000313" key="3">
    <source>
        <dbReference type="Proteomes" id="UP000190460"/>
    </source>
</evidence>
<gene>
    <name evidence="2" type="ORF">SAMN02745130_02406</name>
</gene>
<dbReference type="STRING" id="92487.SAMN02745130_02406"/>
<sequence length="112" mass="12498">MSDPKDLSMNHDIRDFRQPMVTSIGIILGFLMNFLAQWAIADDEEAAIQTLADGIVAITLLIGIGLMIFVLFKLLTNRYDTANAGSYYQRIFRWYMASIIVSFGGLAAALFI</sequence>
<keyword evidence="1" id="KW-0812">Transmembrane</keyword>
<dbReference type="Proteomes" id="UP000190460">
    <property type="component" value="Unassembled WGS sequence"/>
</dbReference>